<dbReference type="InterPro" id="IPR010643">
    <property type="entry name" value="HBB"/>
</dbReference>
<evidence type="ECO:0000256" key="4">
    <source>
        <dbReference type="ARBA" id="ARBA00022763"/>
    </source>
</evidence>
<keyword evidence="5" id="KW-0378">Hydrolase</keyword>
<gene>
    <name evidence="13" type="ORF">Rsub_12872</name>
</gene>
<dbReference type="GO" id="GO:0016818">
    <property type="term" value="F:hydrolase activity, acting on acid anhydrides, in phosphorus-containing anhydrides"/>
    <property type="evidence" value="ECO:0007669"/>
    <property type="project" value="InterPro"/>
</dbReference>
<evidence type="ECO:0000256" key="5">
    <source>
        <dbReference type="ARBA" id="ARBA00022801"/>
    </source>
</evidence>
<dbReference type="GO" id="GO:0005634">
    <property type="term" value="C:nucleus"/>
    <property type="evidence" value="ECO:0007669"/>
    <property type="project" value="InterPro"/>
</dbReference>
<dbReference type="InterPro" id="IPR006935">
    <property type="entry name" value="Helicase/UvrB_N"/>
</dbReference>
<dbReference type="GO" id="GO:0006366">
    <property type="term" value="P:transcription by RNA polymerase II"/>
    <property type="evidence" value="ECO:0007669"/>
    <property type="project" value="TreeGrafter"/>
</dbReference>
<evidence type="ECO:0000313" key="14">
    <source>
        <dbReference type="Proteomes" id="UP000247498"/>
    </source>
</evidence>
<keyword evidence="4" id="KW-0227">DNA damage</keyword>
<dbReference type="EC" id="5.6.2.3" evidence="9"/>
<dbReference type="InterPro" id="IPR045028">
    <property type="entry name" value="DinG/Rad3-like"/>
</dbReference>
<dbReference type="InParanoid" id="A0A2V0PJZ6"/>
<dbReference type="Pfam" id="PF06733">
    <property type="entry name" value="DEAD_2"/>
    <property type="match status" value="2"/>
</dbReference>
<sequence>MRFLLDGLTVYFPYEFIYPEQYQYMAELKAALDARGHVLLEMPTGTGKTITLLSLITSYQLAHPEVGKLVYCTRTVPEMEKVLAELRELVAYRDKYLAPTPPAILALGLSSRKNLCIHPVVAEEGSRESVDAGCRRLTASWTRARAERDASVELCDFFEAHEAAGQEALLPPGGGLFWGGGRTMVSRELEKECIVVFDEAHNIDNVCIEALSVSLRQHTLRGARGNISRLENAVRDAQRANKAKLDAEYQRLVQHVTSEGPASFLARVQEAVRVDAKTLRFCYDRLSSLLKTLEVSDTDDLTPLQLVADFGTLLGTYQQVWGGG</sequence>
<evidence type="ECO:0000256" key="8">
    <source>
        <dbReference type="ARBA" id="ARBA00023204"/>
    </source>
</evidence>
<dbReference type="InterPro" id="IPR014013">
    <property type="entry name" value="Helic_SF1/SF2_ATP-bd_DinG/Rad3"/>
</dbReference>
<feature type="domain" description="Helicase ATP-binding" evidence="12">
    <location>
        <begin position="7"/>
        <end position="254"/>
    </location>
</feature>
<dbReference type="GO" id="GO:0006289">
    <property type="term" value="P:nucleotide-excision repair"/>
    <property type="evidence" value="ECO:0007669"/>
    <property type="project" value="InterPro"/>
</dbReference>
<proteinExistence type="predicted"/>
<comment type="catalytic activity">
    <reaction evidence="10">
        <text>ATP + H2O = ADP + phosphate + H(+)</text>
        <dbReference type="Rhea" id="RHEA:13065"/>
        <dbReference type="ChEBI" id="CHEBI:15377"/>
        <dbReference type="ChEBI" id="CHEBI:15378"/>
        <dbReference type="ChEBI" id="CHEBI:30616"/>
        <dbReference type="ChEBI" id="CHEBI:43474"/>
        <dbReference type="ChEBI" id="CHEBI:456216"/>
        <dbReference type="EC" id="5.6.2.3"/>
    </reaction>
</comment>
<keyword evidence="2" id="KW-0408">Iron</keyword>
<dbReference type="OrthoDB" id="272481at2759"/>
<dbReference type="GO" id="GO:0005524">
    <property type="term" value="F:ATP binding"/>
    <property type="evidence" value="ECO:0007669"/>
    <property type="project" value="UniProtKB-KW"/>
</dbReference>
<dbReference type="InterPro" id="IPR010614">
    <property type="entry name" value="RAD3-like_helicase_DEAD"/>
</dbReference>
<keyword evidence="2" id="KW-0004">4Fe-4S</keyword>
<comment type="caution">
    <text evidence="13">The sequence shown here is derived from an EMBL/GenBank/DDBJ whole genome shotgun (WGS) entry which is preliminary data.</text>
</comment>
<keyword evidence="11" id="KW-0175">Coiled coil</keyword>
<dbReference type="SMART" id="SM00488">
    <property type="entry name" value="DEXDc2"/>
    <property type="match status" value="1"/>
</dbReference>
<dbReference type="Gene3D" id="3.40.50.300">
    <property type="entry name" value="P-loop containing nucleotide triphosphate hydrolases"/>
    <property type="match status" value="2"/>
</dbReference>
<dbReference type="FunCoup" id="A0A2V0PJZ6">
    <property type="interactions" value="1951"/>
</dbReference>
<dbReference type="Pfam" id="PF06777">
    <property type="entry name" value="HBB"/>
    <property type="match status" value="1"/>
</dbReference>
<keyword evidence="8" id="KW-0234">DNA repair</keyword>
<dbReference type="PANTHER" id="PTHR11472:SF1">
    <property type="entry name" value="GENERAL TRANSCRIPTION AND DNA REPAIR FACTOR IIH HELICASE SUBUNIT XPD"/>
    <property type="match status" value="1"/>
</dbReference>
<dbReference type="SUPFAM" id="SSF52540">
    <property type="entry name" value="P-loop containing nucleoside triphosphate hydrolases"/>
    <property type="match status" value="1"/>
</dbReference>
<keyword evidence="7" id="KW-0238">DNA-binding</keyword>
<keyword evidence="14" id="KW-1185">Reference proteome</keyword>
<dbReference type="PANTHER" id="PTHR11472">
    <property type="entry name" value="DNA REPAIR DEAD HELICASE RAD3/XP-D SUBFAMILY MEMBER"/>
    <property type="match status" value="1"/>
</dbReference>
<comment type="cofactor">
    <cofactor evidence="1">
        <name>[4Fe-4S] cluster</name>
        <dbReference type="ChEBI" id="CHEBI:49883"/>
    </cofactor>
</comment>
<keyword evidence="3" id="KW-0547">Nucleotide-binding</keyword>
<dbReference type="EMBL" id="BDRX01000188">
    <property type="protein sequence ID" value="GBG00047.1"/>
    <property type="molecule type" value="Genomic_DNA"/>
</dbReference>
<keyword evidence="2" id="KW-0479">Metal-binding</keyword>
<evidence type="ECO:0000259" key="12">
    <source>
        <dbReference type="PROSITE" id="PS51193"/>
    </source>
</evidence>
<keyword evidence="13" id="KW-0347">Helicase</keyword>
<name>A0A2V0PJZ6_9CHLO</name>
<dbReference type="InterPro" id="IPR027417">
    <property type="entry name" value="P-loop_NTPase"/>
</dbReference>
<dbReference type="STRING" id="307507.A0A2V0PJZ6"/>
<evidence type="ECO:0000256" key="2">
    <source>
        <dbReference type="ARBA" id="ARBA00022485"/>
    </source>
</evidence>
<dbReference type="GO" id="GO:0003684">
    <property type="term" value="F:damaged DNA binding"/>
    <property type="evidence" value="ECO:0007669"/>
    <property type="project" value="TreeGrafter"/>
</dbReference>
<keyword evidence="6" id="KW-0067">ATP-binding</keyword>
<protein>
    <recommendedName>
        <fullName evidence="9">DNA 5'-3' helicase</fullName>
        <ecNumber evidence="9">5.6.2.3</ecNumber>
    </recommendedName>
</protein>
<evidence type="ECO:0000256" key="3">
    <source>
        <dbReference type="ARBA" id="ARBA00022741"/>
    </source>
</evidence>
<dbReference type="InterPro" id="IPR006554">
    <property type="entry name" value="Helicase-like_DEXD_c2"/>
</dbReference>
<reference evidence="13 14" key="1">
    <citation type="journal article" date="2018" name="Sci. Rep.">
        <title>Raphidocelis subcapitata (=Pseudokirchneriella subcapitata) provides an insight into genome evolution and environmental adaptations in the Sphaeropleales.</title>
        <authorList>
            <person name="Suzuki S."/>
            <person name="Yamaguchi H."/>
            <person name="Nakajima N."/>
            <person name="Kawachi M."/>
        </authorList>
    </citation>
    <scope>NUCLEOTIDE SEQUENCE [LARGE SCALE GENOMIC DNA]</scope>
    <source>
        <strain evidence="13 14">NIES-35</strain>
    </source>
</reference>
<dbReference type="PRINTS" id="PR00852">
    <property type="entry name" value="XRODRMPGMNTD"/>
</dbReference>
<dbReference type="AlphaFoldDB" id="A0A2V0PJZ6"/>
<organism evidence="13 14">
    <name type="scientific">Raphidocelis subcapitata</name>
    <dbReference type="NCBI Taxonomy" id="307507"/>
    <lineage>
        <taxon>Eukaryota</taxon>
        <taxon>Viridiplantae</taxon>
        <taxon>Chlorophyta</taxon>
        <taxon>core chlorophytes</taxon>
        <taxon>Chlorophyceae</taxon>
        <taxon>CS clade</taxon>
        <taxon>Sphaeropleales</taxon>
        <taxon>Selenastraceae</taxon>
        <taxon>Raphidocelis</taxon>
    </lineage>
</organism>
<dbReference type="GO" id="GO:0043139">
    <property type="term" value="F:5'-3' DNA helicase activity"/>
    <property type="evidence" value="ECO:0007669"/>
    <property type="project" value="UniProtKB-EC"/>
</dbReference>
<accession>A0A2V0PJZ6</accession>
<keyword evidence="2" id="KW-0411">Iron-sulfur</keyword>
<dbReference type="InterPro" id="IPR001945">
    <property type="entry name" value="RAD3/XPD"/>
</dbReference>
<feature type="coiled-coil region" evidence="11">
    <location>
        <begin position="220"/>
        <end position="247"/>
    </location>
</feature>
<evidence type="ECO:0000256" key="6">
    <source>
        <dbReference type="ARBA" id="ARBA00022840"/>
    </source>
</evidence>
<dbReference type="PROSITE" id="PS51193">
    <property type="entry name" value="HELICASE_ATP_BIND_2"/>
    <property type="match status" value="1"/>
</dbReference>
<evidence type="ECO:0000256" key="7">
    <source>
        <dbReference type="ARBA" id="ARBA00023125"/>
    </source>
</evidence>
<evidence type="ECO:0000256" key="1">
    <source>
        <dbReference type="ARBA" id="ARBA00001966"/>
    </source>
</evidence>
<evidence type="ECO:0000256" key="11">
    <source>
        <dbReference type="SAM" id="Coils"/>
    </source>
</evidence>
<dbReference type="Pfam" id="PF04851">
    <property type="entry name" value="ResIII"/>
    <property type="match status" value="1"/>
</dbReference>
<evidence type="ECO:0000313" key="13">
    <source>
        <dbReference type="EMBL" id="GBG00047.1"/>
    </source>
</evidence>
<evidence type="ECO:0000256" key="10">
    <source>
        <dbReference type="ARBA" id="ARBA00048954"/>
    </source>
</evidence>
<dbReference type="Proteomes" id="UP000247498">
    <property type="component" value="Unassembled WGS sequence"/>
</dbReference>
<dbReference type="GO" id="GO:0045951">
    <property type="term" value="P:positive regulation of mitotic recombination"/>
    <property type="evidence" value="ECO:0007669"/>
    <property type="project" value="TreeGrafter"/>
</dbReference>
<evidence type="ECO:0000256" key="9">
    <source>
        <dbReference type="ARBA" id="ARBA00044969"/>
    </source>
</evidence>
<dbReference type="GO" id="GO:0051539">
    <property type="term" value="F:4 iron, 4 sulfur cluster binding"/>
    <property type="evidence" value="ECO:0007669"/>
    <property type="project" value="UniProtKB-KW"/>
</dbReference>